<dbReference type="Gene3D" id="1.10.3210.10">
    <property type="entry name" value="Hypothetical protein af1432"/>
    <property type="match status" value="1"/>
</dbReference>
<dbReference type="STRING" id="364032.SAMN05443662_0158"/>
<accession>A0A1N6DI36</accession>
<dbReference type="PANTHER" id="PTHR33525:SF4">
    <property type="entry name" value="CYCLIC DI-GMP PHOSPHODIESTERASE CDGJ"/>
    <property type="match status" value="1"/>
</dbReference>
<dbReference type="InterPro" id="IPR035919">
    <property type="entry name" value="EAL_sf"/>
</dbReference>
<name>A0A1N6DI36_9GAMM</name>
<dbReference type="SUPFAM" id="SSF141868">
    <property type="entry name" value="EAL domain-like"/>
    <property type="match status" value="1"/>
</dbReference>
<dbReference type="SUPFAM" id="SSF109604">
    <property type="entry name" value="HD-domain/PDEase-like"/>
    <property type="match status" value="1"/>
</dbReference>
<evidence type="ECO:0000313" key="2">
    <source>
        <dbReference type="EMBL" id="SIN70344.1"/>
    </source>
</evidence>
<evidence type="ECO:0000259" key="1">
    <source>
        <dbReference type="PROSITE" id="PS51833"/>
    </source>
</evidence>
<sequence>MDRHILCIKQPVLDANQKLHSYSYTLQTVGKQTLTDQAWEDEARELFADLQKNEALDALAGPNYCFYRVPYVLLKPDVLPPLQDRSRLVIEIDRGIVGNRDALAYLKALHNDGLQIALHDYQADDTTDKLLSIARFVKLNLKTLGEEAAIATYLKLKDTHTPIVTHVEDEAQFQRLKAEGVELFQGYYFVNPVISADQELSPNEAALLQLIAELNSDDTDFDRLAEIISTDVALTHQLLAAINHPSNDLPREVTSIEDAVQLMGLKRLKFWVTIMLLSRAEGVPEELLKTALTRGKFMEMLAAHAPGHEREKDAFFLVGLFSTLNAFFHLPMRDLVDQLPLAAPLKKALTDYEGDMGQALRITKALEQGSTDLMSLRFENLDIMNISSFYLAATAWASKILQSAR</sequence>
<dbReference type="Pfam" id="PF08668">
    <property type="entry name" value="HDOD"/>
    <property type="match status" value="1"/>
</dbReference>
<dbReference type="PIRSF" id="PIRSF003180">
    <property type="entry name" value="DiGMPpdiest_YuxH"/>
    <property type="match status" value="1"/>
</dbReference>
<evidence type="ECO:0000313" key="3">
    <source>
        <dbReference type="Proteomes" id="UP000198461"/>
    </source>
</evidence>
<organism evidence="2 3">
    <name type="scientific">Sulfurivirga caldicuralii</name>
    <dbReference type="NCBI Taxonomy" id="364032"/>
    <lineage>
        <taxon>Bacteria</taxon>
        <taxon>Pseudomonadati</taxon>
        <taxon>Pseudomonadota</taxon>
        <taxon>Gammaproteobacteria</taxon>
        <taxon>Thiotrichales</taxon>
        <taxon>Piscirickettsiaceae</taxon>
        <taxon>Sulfurivirga</taxon>
    </lineage>
</organism>
<dbReference type="AlphaFoldDB" id="A0A1N6DI36"/>
<dbReference type="InterPro" id="IPR052340">
    <property type="entry name" value="RNase_Y/CdgJ"/>
</dbReference>
<keyword evidence="3" id="KW-1185">Reference proteome</keyword>
<dbReference type="EMBL" id="FSRE01000001">
    <property type="protein sequence ID" value="SIN70344.1"/>
    <property type="molecule type" value="Genomic_DNA"/>
</dbReference>
<feature type="domain" description="HDOD" evidence="1">
    <location>
        <begin position="200"/>
        <end position="387"/>
    </location>
</feature>
<dbReference type="RefSeq" id="WP_074200499.1">
    <property type="nucleotide sequence ID" value="NZ_FSRE01000001.1"/>
</dbReference>
<protein>
    <submittedName>
        <fullName evidence="2">EAL and modified HD-GYP domain-containing signal transduction protein</fullName>
    </submittedName>
</protein>
<dbReference type="InterPro" id="IPR013976">
    <property type="entry name" value="HDOD"/>
</dbReference>
<reference evidence="3" key="1">
    <citation type="submission" date="2016-11" db="EMBL/GenBank/DDBJ databases">
        <authorList>
            <person name="Varghese N."/>
            <person name="Submissions S."/>
        </authorList>
    </citation>
    <scope>NUCLEOTIDE SEQUENCE [LARGE SCALE GENOMIC DNA]</scope>
    <source>
        <strain evidence="3">DSM 17737</strain>
    </source>
</reference>
<dbReference type="PROSITE" id="PS51833">
    <property type="entry name" value="HDOD"/>
    <property type="match status" value="1"/>
</dbReference>
<dbReference type="Proteomes" id="UP000198461">
    <property type="component" value="Unassembled WGS sequence"/>
</dbReference>
<dbReference type="InterPro" id="IPR014408">
    <property type="entry name" value="dGMP_Pdiesterase_EAL/HD-GYP"/>
</dbReference>
<proteinExistence type="predicted"/>
<dbReference type="OrthoDB" id="9804751at2"/>
<gene>
    <name evidence="2" type="ORF">SAMN05443662_0158</name>
</gene>
<dbReference type="PANTHER" id="PTHR33525">
    <property type="match status" value="1"/>
</dbReference>
<dbReference type="Gene3D" id="3.20.20.450">
    <property type="entry name" value="EAL domain"/>
    <property type="match status" value="1"/>
</dbReference>